<dbReference type="AlphaFoldDB" id="A0A2K3K3A9"/>
<keyword evidence="1" id="KW-0433">Leucine-rich repeat</keyword>
<evidence type="ECO:0000313" key="3">
    <source>
        <dbReference type="EMBL" id="PNX60773.1"/>
    </source>
</evidence>
<reference evidence="3 4" key="1">
    <citation type="journal article" date="2014" name="Am. J. Bot.">
        <title>Genome assembly and annotation for red clover (Trifolium pratense; Fabaceae).</title>
        <authorList>
            <person name="Istvanek J."/>
            <person name="Jaros M."/>
            <person name="Krenek A."/>
            <person name="Repkova J."/>
        </authorList>
    </citation>
    <scope>NUCLEOTIDE SEQUENCE [LARGE SCALE GENOMIC DNA]</scope>
    <source>
        <strain evidence="4">cv. Tatra</strain>
        <tissue evidence="3">Young leaves</tissue>
    </source>
</reference>
<dbReference type="EMBL" id="ASHM01138347">
    <property type="protein sequence ID" value="PNX60773.1"/>
    <property type="molecule type" value="Genomic_DNA"/>
</dbReference>
<evidence type="ECO:0000256" key="1">
    <source>
        <dbReference type="ARBA" id="ARBA00022614"/>
    </source>
</evidence>
<feature type="non-terminal residue" evidence="3">
    <location>
        <position position="53"/>
    </location>
</feature>
<gene>
    <name evidence="3" type="ORF">L195_g060347</name>
</gene>
<dbReference type="STRING" id="57577.A0A2K3K3A9"/>
<evidence type="ECO:0000256" key="2">
    <source>
        <dbReference type="ARBA" id="ARBA00022737"/>
    </source>
</evidence>
<dbReference type="Gene3D" id="3.80.10.10">
    <property type="entry name" value="Ribonuclease Inhibitor"/>
    <property type="match status" value="1"/>
</dbReference>
<proteinExistence type="predicted"/>
<accession>A0A2K3K3A9</accession>
<organism evidence="3 4">
    <name type="scientific">Trifolium pratense</name>
    <name type="common">Red clover</name>
    <dbReference type="NCBI Taxonomy" id="57577"/>
    <lineage>
        <taxon>Eukaryota</taxon>
        <taxon>Viridiplantae</taxon>
        <taxon>Streptophyta</taxon>
        <taxon>Embryophyta</taxon>
        <taxon>Tracheophyta</taxon>
        <taxon>Spermatophyta</taxon>
        <taxon>Magnoliopsida</taxon>
        <taxon>eudicotyledons</taxon>
        <taxon>Gunneridae</taxon>
        <taxon>Pentapetalae</taxon>
        <taxon>rosids</taxon>
        <taxon>fabids</taxon>
        <taxon>Fabales</taxon>
        <taxon>Fabaceae</taxon>
        <taxon>Papilionoideae</taxon>
        <taxon>50 kb inversion clade</taxon>
        <taxon>NPAAA clade</taxon>
        <taxon>Hologalegina</taxon>
        <taxon>IRL clade</taxon>
        <taxon>Trifolieae</taxon>
        <taxon>Trifolium</taxon>
    </lineage>
</organism>
<keyword evidence="2" id="KW-0677">Repeat</keyword>
<dbReference type="Proteomes" id="UP000236291">
    <property type="component" value="Unassembled WGS sequence"/>
</dbReference>
<dbReference type="SUPFAM" id="SSF52047">
    <property type="entry name" value="RNI-like"/>
    <property type="match status" value="1"/>
</dbReference>
<dbReference type="InterPro" id="IPR025875">
    <property type="entry name" value="Leu-rich_rpt_4"/>
</dbReference>
<reference evidence="3 4" key="2">
    <citation type="journal article" date="2017" name="Front. Plant Sci.">
        <title>Gene Classification and Mining of Molecular Markers Useful in Red Clover (Trifolium pratense) Breeding.</title>
        <authorList>
            <person name="Istvanek J."/>
            <person name="Dluhosova J."/>
            <person name="Dluhos P."/>
            <person name="Patkova L."/>
            <person name="Nedelnik J."/>
            <person name="Repkova J."/>
        </authorList>
    </citation>
    <scope>NUCLEOTIDE SEQUENCE [LARGE SCALE GENOMIC DNA]</scope>
    <source>
        <strain evidence="4">cv. Tatra</strain>
        <tissue evidence="3">Young leaves</tissue>
    </source>
</reference>
<dbReference type="InterPro" id="IPR032675">
    <property type="entry name" value="LRR_dom_sf"/>
</dbReference>
<protein>
    <submittedName>
        <fullName evidence="3">F-box/LRR protein</fullName>
    </submittedName>
</protein>
<sequence>MPKLRYLSMSGNLLDSIGLDAILDGCPLLESLDLRRCYLLDSIGSMEKRCRDQ</sequence>
<dbReference type="Pfam" id="PF12799">
    <property type="entry name" value="LRR_4"/>
    <property type="match status" value="1"/>
</dbReference>
<name>A0A2K3K3A9_TRIPR</name>
<evidence type="ECO:0000313" key="4">
    <source>
        <dbReference type="Proteomes" id="UP000236291"/>
    </source>
</evidence>
<comment type="caution">
    <text evidence="3">The sequence shown here is derived from an EMBL/GenBank/DDBJ whole genome shotgun (WGS) entry which is preliminary data.</text>
</comment>